<dbReference type="Pfam" id="PF03572">
    <property type="entry name" value="Peptidase_S41"/>
    <property type="match status" value="1"/>
</dbReference>
<dbReference type="Gene3D" id="3.90.226.10">
    <property type="entry name" value="2-enoyl-CoA Hydratase, Chain A, domain 1"/>
    <property type="match status" value="1"/>
</dbReference>
<protein>
    <submittedName>
        <fullName evidence="3">S41 family peptidase</fullName>
    </submittedName>
</protein>
<evidence type="ECO:0000256" key="1">
    <source>
        <dbReference type="SAM" id="SignalP"/>
    </source>
</evidence>
<dbReference type="PANTHER" id="PTHR32060">
    <property type="entry name" value="TAIL-SPECIFIC PROTEASE"/>
    <property type="match status" value="1"/>
</dbReference>
<keyword evidence="4" id="KW-1185">Reference proteome</keyword>
<evidence type="ECO:0000259" key="2">
    <source>
        <dbReference type="Pfam" id="PF03572"/>
    </source>
</evidence>
<evidence type="ECO:0000313" key="4">
    <source>
        <dbReference type="Proteomes" id="UP001629058"/>
    </source>
</evidence>
<dbReference type="RefSeq" id="WP_408088821.1">
    <property type="nucleotide sequence ID" value="NZ_JBELPY010000003.1"/>
</dbReference>
<dbReference type="EMBL" id="JBELPY010000003">
    <property type="protein sequence ID" value="MFL9833707.1"/>
    <property type="molecule type" value="Genomic_DNA"/>
</dbReference>
<accession>A0ABW8Y2D9</accession>
<organism evidence="3 4">
    <name type="scientific">Chryseobacterium terrae</name>
    <dbReference type="NCBI Taxonomy" id="3163299"/>
    <lineage>
        <taxon>Bacteria</taxon>
        <taxon>Pseudomonadati</taxon>
        <taxon>Bacteroidota</taxon>
        <taxon>Flavobacteriia</taxon>
        <taxon>Flavobacteriales</taxon>
        <taxon>Weeksellaceae</taxon>
        <taxon>Chryseobacterium group</taxon>
        <taxon>Chryseobacterium</taxon>
    </lineage>
</organism>
<dbReference type="SUPFAM" id="SSF52096">
    <property type="entry name" value="ClpP/crotonase"/>
    <property type="match status" value="1"/>
</dbReference>
<dbReference type="InterPro" id="IPR005151">
    <property type="entry name" value="Tail-specific_protease"/>
</dbReference>
<feature type="chain" id="PRO_5047228738" evidence="1">
    <location>
        <begin position="21"/>
        <end position="479"/>
    </location>
</feature>
<dbReference type="InterPro" id="IPR029045">
    <property type="entry name" value="ClpP/crotonase-like_dom_sf"/>
</dbReference>
<keyword evidence="1" id="KW-0732">Signal</keyword>
<proteinExistence type="predicted"/>
<dbReference type="Proteomes" id="UP001629058">
    <property type="component" value="Unassembled WGS sequence"/>
</dbReference>
<feature type="signal peptide" evidence="1">
    <location>
        <begin position="1"/>
        <end position="20"/>
    </location>
</feature>
<dbReference type="PANTHER" id="PTHR32060:SF30">
    <property type="entry name" value="CARBOXY-TERMINAL PROCESSING PROTEASE CTPA"/>
    <property type="match status" value="1"/>
</dbReference>
<reference evidence="3 4" key="1">
    <citation type="submission" date="2024-06" db="EMBL/GenBank/DDBJ databases">
        <authorList>
            <person name="Kaempfer P."/>
            <person name="Viver T."/>
        </authorList>
    </citation>
    <scope>NUCLEOTIDE SEQUENCE [LARGE SCALE GENOMIC DNA]</scope>
    <source>
        <strain evidence="3 4">ST-37</strain>
    </source>
</reference>
<feature type="domain" description="Tail specific protease" evidence="2">
    <location>
        <begin position="249"/>
        <end position="459"/>
    </location>
</feature>
<name>A0ABW8Y2D9_9FLAO</name>
<evidence type="ECO:0000313" key="3">
    <source>
        <dbReference type="EMBL" id="MFL9833707.1"/>
    </source>
</evidence>
<sequence>MIKFNALNLLLILMSTFTFGQECDCEANFLWAKKTFEENDAGFHYTIDKKGQDTYNILNQKILEKAKGAKTLPECQSVIYEWSKFFRSGHFGFSIIKNDHNQNNVIDKKKIKEQPIVKIDYSKFEKRINLISTPTLEGVWSDGTYKIGIIKTADGYSGFIINADKTNWTPNQLKFLINNNKEEADLWMKDFSKRENLKVDIIGNNLINIGNVLYLKRLSKTYEDTQEIKDYIKFLYAGNKSYFQILSGKTAYIRIPAFDLDYKKQIDSVIAANSVNIEKTENLIIDVRYNGGGADTSYEKLIPFLYTNPIRTVGLQHLSTPLNNEVMLGLSKNENFDEEHQKAYKEAYETLNNNLGKFVSLSDEIVKVKKLDKVLPFPKNIAILINNGNASTTEQFLLSAKQSKKVKLFGTTTRGALDISNMSDVVSPDGNFELRYGRSKSYRIPEMAIDDKGIQPDYYLDNSIPNKQWVEYVQKIMEE</sequence>
<gene>
    <name evidence="3" type="ORF">ABS765_06660</name>
</gene>
<comment type="caution">
    <text evidence="3">The sequence shown here is derived from an EMBL/GenBank/DDBJ whole genome shotgun (WGS) entry which is preliminary data.</text>
</comment>